<gene>
    <name evidence="9" type="ORF">NBM05_10765</name>
</gene>
<evidence type="ECO:0000256" key="6">
    <source>
        <dbReference type="SAM" id="MobiDB-lite"/>
    </source>
</evidence>
<proteinExistence type="predicted"/>
<evidence type="ECO:0000256" key="5">
    <source>
        <dbReference type="ARBA" id="ARBA00023306"/>
    </source>
</evidence>
<dbReference type="Gene3D" id="3.40.1390.10">
    <property type="entry name" value="MurE/MurF, N-terminal domain"/>
    <property type="match status" value="1"/>
</dbReference>
<dbReference type="InterPro" id="IPR036565">
    <property type="entry name" value="Mur-like_cat_sf"/>
</dbReference>
<feature type="region of interest" description="Disordered" evidence="6">
    <location>
        <begin position="1"/>
        <end position="29"/>
    </location>
</feature>
<keyword evidence="5" id="KW-0131">Cell cycle</keyword>
<dbReference type="InterPro" id="IPR000713">
    <property type="entry name" value="Mur_ligase_N"/>
</dbReference>
<dbReference type="Proteomes" id="UP001139502">
    <property type="component" value="Unassembled WGS sequence"/>
</dbReference>
<feature type="domain" description="Mur ligase N-terminal catalytic" evidence="7">
    <location>
        <begin position="70"/>
        <end position="143"/>
    </location>
</feature>
<sequence>MPHEESPAHPAAPGAGEAAGTDPAQPAGRIRGTAQTLRPATAPARSLEEVAAFIREDGRRAELTGAPETEIRGVSMDSHEVQAGDLYVAVPGSNVHGARFAADAVERGARAVLTDADGAEILRSLGVGLPVLLVERVREVVGPVAGRVYASQPASATEQQLFAVTGTNGKTTTTYMLNSLLEALGRTTGLIGTIEILAGEDRIPSRLTTPESTHVHSLVTVMRERGITAMSMEVSSHALDYRRVDGLVYDVAGFTNLTQDHLDQHGSMEAYFRSKAQLFTPRHAGAGHQHPAVRGGGRPARRAGGPRRRGDLDPAVGRARGG</sequence>
<keyword evidence="2" id="KW-0132">Cell division</keyword>
<dbReference type="InterPro" id="IPR035911">
    <property type="entry name" value="MurE/MurF_N"/>
</dbReference>
<evidence type="ECO:0000259" key="7">
    <source>
        <dbReference type="Pfam" id="PF01225"/>
    </source>
</evidence>
<evidence type="ECO:0000313" key="10">
    <source>
        <dbReference type="Proteomes" id="UP001139502"/>
    </source>
</evidence>
<keyword evidence="10" id="KW-1185">Reference proteome</keyword>
<dbReference type="InterPro" id="IPR013221">
    <property type="entry name" value="Mur_ligase_cen"/>
</dbReference>
<evidence type="ECO:0000256" key="2">
    <source>
        <dbReference type="ARBA" id="ARBA00022618"/>
    </source>
</evidence>
<evidence type="ECO:0000256" key="3">
    <source>
        <dbReference type="ARBA" id="ARBA00022741"/>
    </source>
</evidence>
<dbReference type="EMBL" id="JANAFB010000027">
    <property type="protein sequence ID" value="MCP3426467.1"/>
    <property type="molecule type" value="Genomic_DNA"/>
</dbReference>
<feature type="region of interest" description="Disordered" evidence="6">
    <location>
        <begin position="284"/>
        <end position="322"/>
    </location>
</feature>
<keyword evidence="4" id="KW-0067">ATP-binding</keyword>
<dbReference type="GO" id="GO:0004326">
    <property type="term" value="F:tetrahydrofolylpolyglutamate synthase activity"/>
    <property type="evidence" value="ECO:0007669"/>
    <property type="project" value="InterPro"/>
</dbReference>
<keyword evidence="1 9" id="KW-0436">Ligase</keyword>
<dbReference type="SUPFAM" id="SSF63418">
    <property type="entry name" value="MurE/MurF N-terminal domain"/>
    <property type="match status" value="1"/>
</dbReference>
<evidence type="ECO:0000256" key="4">
    <source>
        <dbReference type="ARBA" id="ARBA00022840"/>
    </source>
</evidence>
<feature type="non-terminal residue" evidence="9">
    <location>
        <position position="322"/>
    </location>
</feature>
<dbReference type="AlphaFoldDB" id="A0A9X2HGX1"/>
<evidence type="ECO:0000313" key="9">
    <source>
        <dbReference type="EMBL" id="MCP3426467.1"/>
    </source>
</evidence>
<dbReference type="PANTHER" id="PTHR23135:SF4">
    <property type="entry name" value="UDP-N-ACETYLMURAMOYL-L-ALANYL-D-GLUTAMATE--2,6-DIAMINOPIMELATE LIGASE MURE HOMOLOG, CHLOROPLASTIC"/>
    <property type="match status" value="1"/>
</dbReference>
<dbReference type="Pfam" id="PF01225">
    <property type="entry name" value="Mur_ligase"/>
    <property type="match status" value="1"/>
</dbReference>
<dbReference type="GO" id="GO:0051301">
    <property type="term" value="P:cell division"/>
    <property type="evidence" value="ECO:0007669"/>
    <property type="project" value="UniProtKB-KW"/>
</dbReference>
<protein>
    <submittedName>
        <fullName evidence="9">Mur ligase family protein</fullName>
    </submittedName>
</protein>
<dbReference type="SUPFAM" id="SSF53623">
    <property type="entry name" value="MurD-like peptide ligases, catalytic domain"/>
    <property type="match status" value="1"/>
</dbReference>
<evidence type="ECO:0000256" key="1">
    <source>
        <dbReference type="ARBA" id="ARBA00022598"/>
    </source>
</evidence>
<dbReference type="PROSITE" id="PS01011">
    <property type="entry name" value="FOLYLPOLYGLU_SYNT_1"/>
    <property type="match status" value="1"/>
</dbReference>
<dbReference type="GO" id="GO:0005524">
    <property type="term" value="F:ATP binding"/>
    <property type="evidence" value="ECO:0007669"/>
    <property type="project" value="UniProtKB-KW"/>
</dbReference>
<name>A0A9X2HGX1_9MICC</name>
<feature type="domain" description="Mur ligase central" evidence="8">
    <location>
        <begin position="164"/>
        <end position="281"/>
    </location>
</feature>
<dbReference type="Gene3D" id="3.40.1190.10">
    <property type="entry name" value="Mur-like, catalytic domain"/>
    <property type="match status" value="1"/>
</dbReference>
<accession>A0A9X2HGX1</accession>
<evidence type="ECO:0000259" key="8">
    <source>
        <dbReference type="Pfam" id="PF08245"/>
    </source>
</evidence>
<reference evidence="9" key="1">
    <citation type="submission" date="2022-06" db="EMBL/GenBank/DDBJ databases">
        <title>Rothia sp. isolated from sandalwood seedling.</title>
        <authorList>
            <person name="Tuikhar N."/>
            <person name="Kirdat K."/>
            <person name="Thorat V."/>
            <person name="Swetha P."/>
            <person name="Padma S."/>
            <person name="Sundararaj R."/>
            <person name="Yadav A."/>
        </authorList>
    </citation>
    <scope>NUCLEOTIDE SEQUENCE</scope>
    <source>
        <strain evidence="9">AR01</strain>
    </source>
</reference>
<keyword evidence="3" id="KW-0547">Nucleotide-binding</keyword>
<dbReference type="Pfam" id="PF08245">
    <property type="entry name" value="Mur_ligase_M"/>
    <property type="match status" value="1"/>
</dbReference>
<organism evidence="9 10">
    <name type="scientific">Rothia santali</name>
    <dbReference type="NCBI Taxonomy" id="2949643"/>
    <lineage>
        <taxon>Bacteria</taxon>
        <taxon>Bacillati</taxon>
        <taxon>Actinomycetota</taxon>
        <taxon>Actinomycetes</taxon>
        <taxon>Micrococcales</taxon>
        <taxon>Micrococcaceae</taxon>
        <taxon>Rothia</taxon>
    </lineage>
</organism>
<comment type="caution">
    <text evidence="9">The sequence shown here is derived from an EMBL/GenBank/DDBJ whole genome shotgun (WGS) entry which is preliminary data.</text>
</comment>
<dbReference type="RefSeq" id="WP_254167179.1">
    <property type="nucleotide sequence ID" value="NZ_JANAFB010000027.1"/>
</dbReference>
<dbReference type="InterPro" id="IPR018109">
    <property type="entry name" value="Folylpolyglutamate_synth_CS"/>
</dbReference>
<dbReference type="PANTHER" id="PTHR23135">
    <property type="entry name" value="MUR LIGASE FAMILY MEMBER"/>
    <property type="match status" value="1"/>
</dbReference>
<feature type="compositionally biased region" description="Low complexity" evidence="6">
    <location>
        <begin position="8"/>
        <end position="20"/>
    </location>
</feature>